<dbReference type="Pfam" id="PF00496">
    <property type="entry name" value="SBP_bac_5"/>
    <property type="match status" value="1"/>
</dbReference>
<dbReference type="GO" id="GO:0042597">
    <property type="term" value="C:periplasmic space"/>
    <property type="evidence" value="ECO:0007669"/>
    <property type="project" value="UniProtKB-ARBA"/>
</dbReference>
<evidence type="ECO:0000256" key="1">
    <source>
        <dbReference type="ARBA" id="ARBA00004196"/>
    </source>
</evidence>
<organism evidence="7 8">
    <name type="scientific">Streptomyces olivoverticillatus</name>
    <dbReference type="NCBI Taxonomy" id="66427"/>
    <lineage>
        <taxon>Bacteria</taxon>
        <taxon>Bacillati</taxon>
        <taxon>Actinomycetota</taxon>
        <taxon>Actinomycetes</taxon>
        <taxon>Kitasatosporales</taxon>
        <taxon>Streptomycetaceae</taxon>
        <taxon>Streptomyces</taxon>
    </lineage>
</organism>
<proteinExistence type="inferred from homology"/>
<name>A0A7W7LL09_9ACTN</name>
<dbReference type="RefSeq" id="WP_184346277.1">
    <property type="nucleotide sequence ID" value="NZ_JACHJH010000001.1"/>
</dbReference>
<evidence type="ECO:0000256" key="2">
    <source>
        <dbReference type="ARBA" id="ARBA00005695"/>
    </source>
</evidence>
<keyword evidence="8" id="KW-1185">Reference proteome</keyword>
<dbReference type="PROSITE" id="PS51257">
    <property type="entry name" value="PROKAR_LIPOPROTEIN"/>
    <property type="match status" value="1"/>
</dbReference>
<evidence type="ECO:0000256" key="4">
    <source>
        <dbReference type="ARBA" id="ARBA00022729"/>
    </source>
</evidence>
<sequence>MRGVRVRAGVAGAVCLAVLAAGAGGCRLTSGDDREPIEVGTTDTVTALDPAGAYDAGSWALYGNVYQSLLTFTPGSSTPVPDAARRCGFRGEGLRTYVCTLRPGLKFGNGHALTAKDVKFSFDRITRIHSQQGPAPLLETLAKVEVSGEDEVTFRLRVPDATFPFKIATGAGSIVDSERYPADRLRTGHDADGSGPYTLKDYRPGALAELEPNDRYEGAVKDVGGAVTVRYYADPDRLGEAWRQRSVDVAARSMPPADLAKLSPSDSGVRVSETTAANTRSLVFNVRDGSPLKETAVRQAVAAVVDREAIARDVHLRTVEPLYSLIPLGLTGHTTSFYDAYPQPDPERARRLLEQAGIPLPVRFGIAYSQGAATDEEAALLKKQLEATGLFRITTRRVGWQEFQEGYAKGAYDAYCVSWVADFPDPDTFTTPLVGNGNALHSGYSDPRIERLIRATQQNDQRSRVTEDFRSIQKIVAEDVPMVPLWQKKDYVLSKSSISGTQYLSDGTGIWRLWRLDRI</sequence>
<evidence type="ECO:0000256" key="3">
    <source>
        <dbReference type="ARBA" id="ARBA00022448"/>
    </source>
</evidence>
<dbReference type="PANTHER" id="PTHR30290">
    <property type="entry name" value="PERIPLASMIC BINDING COMPONENT OF ABC TRANSPORTER"/>
    <property type="match status" value="1"/>
</dbReference>
<reference evidence="7 8" key="1">
    <citation type="submission" date="2020-08" db="EMBL/GenBank/DDBJ databases">
        <title>Genomic Encyclopedia of Type Strains, Phase III (KMG-III): the genomes of soil and plant-associated and newly described type strains.</title>
        <authorList>
            <person name="Whitman W."/>
        </authorList>
    </citation>
    <scope>NUCLEOTIDE SEQUENCE [LARGE SCALE GENOMIC DNA]</scope>
    <source>
        <strain evidence="7 8">CECT 3266</strain>
    </source>
</reference>
<dbReference type="PANTHER" id="PTHR30290:SF10">
    <property type="entry name" value="PERIPLASMIC OLIGOPEPTIDE-BINDING PROTEIN-RELATED"/>
    <property type="match status" value="1"/>
</dbReference>
<dbReference type="GO" id="GO:0043190">
    <property type="term" value="C:ATP-binding cassette (ABC) transporter complex"/>
    <property type="evidence" value="ECO:0007669"/>
    <property type="project" value="InterPro"/>
</dbReference>
<evidence type="ECO:0000313" key="8">
    <source>
        <dbReference type="Proteomes" id="UP000556084"/>
    </source>
</evidence>
<dbReference type="InterPro" id="IPR000914">
    <property type="entry name" value="SBP_5_dom"/>
</dbReference>
<dbReference type="InterPro" id="IPR030678">
    <property type="entry name" value="Peptide/Ni-bd"/>
</dbReference>
<dbReference type="EMBL" id="JACHJH010000001">
    <property type="protein sequence ID" value="MBB4891757.1"/>
    <property type="molecule type" value="Genomic_DNA"/>
</dbReference>
<evidence type="ECO:0000259" key="6">
    <source>
        <dbReference type="Pfam" id="PF00496"/>
    </source>
</evidence>
<feature type="chain" id="PRO_5031146695" evidence="5">
    <location>
        <begin position="24"/>
        <end position="519"/>
    </location>
</feature>
<protein>
    <submittedName>
        <fullName evidence="7">Peptide/nickel transport system substrate-binding protein</fullName>
    </submittedName>
</protein>
<dbReference type="Proteomes" id="UP000556084">
    <property type="component" value="Unassembled WGS sequence"/>
</dbReference>
<dbReference type="AlphaFoldDB" id="A0A7W7LL09"/>
<comment type="similarity">
    <text evidence="2">Belongs to the bacterial solute-binding protein 5 family.</text>
</comment>
<dbReference type="Gene3D" id="3.10.105.10">
    <property type="entry name" value="Dipeptide-binding Protein, Domain 3"/>
    <property type="match status" value="1"/>
</dbReference>
<accession>A0A7W7LL09</accession>
<comment type="caution">
    <text evidence="7">The sequence shown here is derived from an EMBL/GenBank/DDBJ whole genome shotgun (WGS) entry which is preliminary data.</text>
</comment>
<evidence type="ECO:0000313" key="7">
    <source>
        <dbReference type="EMBL" id="MBB4891757.1"/>
    </source>
</evidence>
<dbReference type="GO" id="GO:0030313">
    <property type="term" value="C:cell envelope"/>
    <property type="evidence" value="ECO:0007669"/>
    <property type="project" value="UniProtKB-SubCell"/>
</dbReference>
<keyword evidence="4 5" id="KW-0732">Signal</keyword>
<feature type="signal peptide" evidence="5">
    <location>
        <begin position="1"/>
        <end position="23"/>
    </location>
</feature>
<dbReference type="GO" id="GO:1904680">
    <property type="term" value="F:peptide transmembrane transporter activity"/>
    <property type="evidence" value="ECO:0007669"/>
    <property type="project" value="TreeGrafter"/>
</dbReference>
<dbReference type="GO" id="GO:0015833">
    <property type="term" value="P:peptide transport"/>
    <property type="evidence" value="ECO:0007669"/>
    <property type="project" value="TreeGrafter"/>
</dbReference>
<feature type="domain" description="Solute-binding protein family 5" evidence="6">
    <location>
        <begin position="79"/>
        <end position="438"/>
    </location>
</feature>
<gene>
    <name evidence="7" type="ORF">FHS39_000757</name>
</gene>
<dbReference type="SUPFAM" id="SSF53850">
    <property type="entry name" value="Periplasmic binding protein-like II"/>
    <property type="match status" value="1"/>
</dbReference>
<dbReference type="InterPro" id="IPR039424">
    <property type="entry name" value="SBP_5"/>
</dbReference>
<dbReference type="PIRSF" id="PIRSF002741">
    <property type="entry name" value="MppA"/>
    <property type="match status" value="1"/>
</dbReference>
<dbReference type="Gene3D" id="3.40.190.10">
    <property type="entry name" value="Periplasmic binding protein-like II"/>
    <property type="match status" value="1"/>
</dbReference>
<comment type="subcellular location">
    <subcellularLocation>
        <location evidence="1">Cell envelope</location>
    </subcellularLocation>
</comment>
<evidence type="ECO:0000256" key="5">
    <source>
        <dbReference type="SAM" id="SignalP"/>
    </source>
</evidence>
<keyword evidence="3" id="KW-0813">Transport</keyword>